<dbReference type="InterPro" id="IPR032675">
    <property type="entry name" value="LRR_dom_sf"/>
</dbReference>
<dbReference type="EMBL" id="KQ964471">
    <property type="protein sequence ID" value="KXN71596.1"/>
    <property type="molecule type" value="Genomic_DNA"/>
</dbReference>
<sequence length="444" mass="51308">MVNDNYLINWELVLKLDEIHEFLRYEDLKNLSFCSKEVYFKARPLLLSQVYLSSDLFADNLTVSDGNSVDTSDNDNETDLSKKVLESTKSIINYVTSVNIKYSNKLLKNPIDYISKINNLASLTFYHRKTTLKLDELNLVLSTLKHLRVLKLINISINSKSGETDSSLYFPNSLVKLVISQCYWPQHNKLLRENAASLPDLGPYSQLSSIKLVNLKWFEYYSIDQHLNYNPLPTILLNSPKLNTLSADAFYLTQSCFELISKSKSLRSIEIKDLSGDIFSPDYTNNDQIYSTIDTLKYTFVYKLTQSQSNLEKFLLKFPNLTRLTLPFTQKLVQALKHTLHQLINLKTLTIQNLSTEKGALNLNFNNYSVEGLTFEGFKVSQVKLKDLESWKGLKWVEFKCKTANEIDIVSEYNNVIKSDLSKLDFGESWRLIEYLECIRLYKV</sequence>
<gene>
    <name evidence="1" type="ORF">CONCODRAFT_5671</name>
</gene>
<evidence type="ECO:0008006" key="3">
    <source>
        <dbReference type="Google" id="ProtNLM"/>
    </source>
</evidence>
<dbReference type="SUPFAM" id="SSF52047">
    <property type="entry name" value="RNI-like"/>
    <property type="match status" value="1"/>
</dbReference>
<reference evidence="1 2" key="1">
    <citation type="journal article" date="2015" name="Genome Biol. Evol.">
        <title>Phylogenomic analyses indicate that early fungi evolved digesting cell walls of algal ancestors of land plants.</title>
        <authorList>
            <person name="Chang Y."/>
            <person name="Wang S."/>
            <person name="Sekimoto S."/>
            <person name="Aerts A.L."/>
            <person name="Choi C."/>
            <person name="Clum A."/>
            <person name="LaButti K.M."/>
            <person name="Lindquist E.A."/>
            <person name="Yee Ngan C."/>
            <person name="Ohm R.A."/>
            <person name="Salamov A.A."/>
            <person name="Grigoriev I.V."/>
            <person name="Spatafora J.W."/>
            <person name="Berbee M.L."/>
        </authorList>
    </citation>
    <scope>NUCLEOTIDE SEQUENCE [LARGE SCALE GENOMIC DNA]</scope>
    <source>
        <strain evidence="1 2">NRRL 28638</strain>
    </source>
</reference>
<dbReference type="Proteomes" id="UP000070444">
    <property type="component" value="Unassembled WGS sequence"/>
</dbReference>
<protein>
    <recommendedName>
        <fullName evidence="3">F-box domain-containing protein</fullName>
    </recommendedName>
</protein>
<dbReference type="AlphaFoldDB" id="A0A137P9A8"/>
<dbReference type="Gene3D" id="3.80.10.10">
    <property type="entry name" value="Ribonuclease Inhibitor"/>
    <property type="match status" value="1"/>
</dbReference>
<organism evidence="1 2">
    <name type="scientific">Conidiobolus coronatus (strain ATCC 28846 / CBS 209.66 / NRRL 28638)</name>
    <name type="common">Delacroixia coronata</name>
    <dbReference type="NCBI Taxonomy" id="796925"/>
    <lineage>
        <taxon>Eukaryota</taxon>
        <taxon>Fungi</taxon>
        <taxon>Fungi incertae sedis</taxon>
        <taxon>Zoopagomycota</taxon>
        <taxon>Entomophthoromycotina</taxon>
        <taxon>Entomophthoromycetes</taxon>
        <taxon>Entomophthorales</taxon>
        <taxon>Ancylistaceae</taxon>
        <taxon>Conidiobolus</taxon>
    </lineage>
</organism>
<name>A0A137P9A8_CONC2</name>
<keyword evidence="2" id="KW-1185">Reference proteome</keyword>
<proteinExistence type="predicted"/>
<accession>A0A137P9A8</accession>
<evidence type="ECO:0000313" key="2">
    <source>
        <dbReference type="Proteomes" id="UP000070444"/>
    </source>
</evidence>
<evidence type="ECO:0000313" key="1">
    <source>
        <dbReference type="EMBL" id="KXN71596.1"/>
    </source>
</evidence>